<dbReference type="GO" id="GO:0005737">
    <property type="term" value="C:cytoplasm"/>
    <property type="evidence" value="ECO:0007669"/>
    <property type="project" value="TreeGrafter"/>
</dbReference>
<dbReference type="Pfam" id="PF00501">
    <property type="entry name" value="AMP-binding"/>
    <property type="match status" value="1"/>
</dbReference>
<accession>A0A7G9RXJ5</accession>
<dbReference type="InterPro" id="IPR042099">
    <property type="entry name" value="ANL_N_sf"/>
</dbReference>
<dbReference type="KEGG" id="eio:H9L01_08065"/>
<keyword evidence="3" id="KW-1185">Reference proteome</keyword>
<evidence type="ECO:0000259" key="1">
    <source>
        <dbReference type="Pfam" id="PF00501"/>
    </source>
</evidence>
<dbReference type="GO" id="GO:0031177">
    <property type="term" value="F:phosphopantetheine binding"/>
    <property type="evidence" value="ECO:0007669"/>
    <property type="project" value="TreeGrafter"/>
</dbReference>
<feature type="domain" description="AMP-dependent synthetase/ligase" evidence="1">
    <location>
        <begin position="8"/>
        <end position="361"/>
    </location>
</feature>
<dbReference type="Gene3D" id="3.30.300.30">
    <property type="match status" value="1"/>
</dbReference>
<proteinExistence type="predicted"/>
<dbReference type="InterPro" id="IPR045851">
    <property type="entry name" value="AMP-bd_C_sf"/>
</dbReference>
<dbReference type="RefSeq" id="WP_187533450.1">
    <property type="nucleotide sequence ID" value="NZ_CBCSHU010000007.1"/>
</dbReference>
<dbReference type="Proteomes" id="UP000515928">
    <property type="component" value="Chromosome"/>
</dbReference>
<dbReference type="SUPFAM" id="SSF56801">
    <property type="entry name" value="Acetyl-CoA synthetase-like"/>
    <property type="match status" value="1"/>
</dbReference>
<dbReference type="InterPro" id="IPR000873">
    <property type="entry name" value="AMP-dep_synth/lig_dom"/>
</dbReference>
<dbReference type="PANTHER" id="PTHR45527:SF1">
    <property type="entry name" value="FATTY ACID SYNTHASE"/>
    <property type="match status" value="1"/>
</dbReference>
<evidence type="ECO:0000313" key="3">
    <source>
        <dbReference type="Proteomes" id="UP000515928"/>
    </source>
</evidence>
<dbReference type="GO" id="GO:0043041">
    <property type="term" value="P:amino acid activation for nonribosomal peptide biosynthetic process"/>
    <property type="evidence" value="ECO:0007669"/>
    <property type="project" value="TreeGrafter"/>
</dbReference>
<dbReference type="EMBL" id="CP060715">
    <property type="protein sequence ID" value="QNN60320.1"/>
    <property type="molecule type" value="Genomic_DNA"/>
</dbReference>
<organism evidence="2 3">
    <name type="scientific">Erysipelothrix inopinata</name>
    <dbReference type="NCBI Taxonomy" id="225084"/>
    <lineage>
        <taxon>Bacteria</taxon>
        <taxon>Bacillati</taxon>
        <taxon>Bacillota</taxon>
        <taxon>Erysipelotrichia</taxon>
        <taxon>Erysipelotrichales</taxon>
        <taxon>Erysipelotrichaceae</taxon>
        <taxon>Erysipelothrix</taxon>
    </lineage>
</organism>
<reference evidence="2 3" key="1">
    <citation type="submission" date="2020-08" db="EMBL/GenBank/DDBJ databases">
        <title>Genome sequence of Erysipelothrix inopinata DSM 15511T.</title>
        <authorList>
            <person name="Hyun D.-W."/>
            <person name="Bae J.-W."/>
        </authorList>
    </citation>
    <scope>NUCLEOTIDE SEQUENCE [LARGE SCALE GENOMIC DNA]</scope>
    <source>
        <strain evidence="2 3">DSM 15511</strain>
    </source>
</reference>
<protein>
    <submittedName>
        <fullName evidence="2">AMP-binding protein</fullName>
    </submittedName>
</protein>
<dbReference type="PANTHER" id="PTHR45527">
    <property type="entry name" value="NONRIBOSOMAL PEPTIDE SYNTHETASE"/>
    <property type="match status" value="1"/>
</dbReference>
<name>A0A7G9RXJ5_9FIRM</name>
<gene>
    <name evidence="2" type="ORF">H9L01_08065</name>
</gene>
<dbReference type="AlphaFoldDB" id="A0A7G9RXJ5"/>
<dbReference type="Gene3D" id="3.40.50.12780">
    <property type="entry name" value="N-terminal domain of ligase-like"/>
    <property type="match status" value="1"/>
</dbReference>
<evidence type="ECO:0000313" key="2">
    <source>
        <dbReference type="EMBL" id="QNN60320.1"/>
    </source>
</evidence>
<dbReference type="GO" id="GO:0044550">
    <property type="term" value="P:secondary metabolite biosynthetic process"/>
    <property type="evidence" value="ECO:0007669"/>
    <property type="project" value="TreeGrafter"/>
</dbReference>
<sequence>MKNITEYLERTAELYGDKKAIVCEDKLLTYGDYLYHAQSSGTVFSKLMVPKSPIIIFMEKGPEALSLFMGVAYARCFYIFIDPKQHEGRIQQILDISNAKLMITYESSLPSTIQYSGKTLNYQDVISEVPDINVLNKVQCSALDTDPLYCNFTSGTTGVPKGVIVSHGSVIDFIDEFTTTFKITDKDIIGNQAPFDFDVSVKDIYSALSTGATLVVIPKRYFSVITSLMDYLIDHEITTLIWAVSALSMLVQFKGLSYKVPEHINKIMFSGEKMPLPILKKLQKSLPSVLYVNLYGPTEITCNCTYEVIPETLNDDYAMPIGKSFLNEEVFLLDETNHLITEYEQKGEICVTGRCLALGYYNNPEQTEKFFVQNPLNKVYPERMYRTGDLGYRMPDNKLYYVGRKDFQIKHMGHRIELEGIEVMAYKNTSVNQACCFYIEEKHQIILCYSGSIDATELKKYFIEKVESYMVPTIIKQFENLPLNNNGKLDRKQIRLEYQSL</sequence>